<reference evidence="1 2" key="1">
    <citation type="submission" date="2019-11" db="EMBL/GenBank/DDBJ databases">
        <authorList>
            <person name="Im W.T."/>
        </authorList>
    </citation>
    <scope>NUCLEOTIDE SEQUENCE [LARGE SCALE GENOMIC DNA]</scope>
    <source>
        <strain evidence="1 2">SB-02</strain>
    </source>
</reference>
<dbReference type="Gene3D" id="3.40.50.2000">
    <property type="entry name" value="Glycogen Phosphorylase B"/>
    <property type="match status" value="2"/>
</dbReference>
<evidence type="ECO:0000313" key="2">
    <source>
        <dbReference type="Proteomes" id="UP000426027"/>
    </source>
</evidence>
<sequence>MTTPAVLLTHPGTQYSHALAVQLHRHGLLYRFATGIAFGREYGWLPKALQTRVLPTVPDALLHRQWRTEYQSLRQMRKGGDAESILHQRNQRFQQQLPDDLLQTANCIIGFDTSSWILAQRAAQWQKTFVLDASIAHPRLKESIYAQLREQYPQWQQQLTPKSEALLQLEQAEMQQATHIVAATSFTKNSYIAQGIPADKISINPYGVHLTYFQSKWDQPVAEKQKLIFAFLGSINARKGIPWLLKIWPAIHAQYPQAELQLAGYGQWPAQLPLPKGVVLKGPIHPADRLAFLQQADVFVFPSFFEGFAQTIIEAMACGLPVITTTHTVGPEVIENYQHGFVLTPGDDAALTQAMLHFLEQPDRIRPMGEAARRQVLPYSWEAYGDRWAQIIHQLLQSS</sequence>
<dbReference type="PANTHER" id="PTHR12526">
    <property type="entry name" value="GLYCOSYLTRANSFERASE"/>
    <property type="match status" value="1"/>
</dbReference>
<keyword evidence="1" id="KW-0808">Transferase</keyword>
<dbReference type="Pfam" id="PF13692">
    <property type="entry name" value="Glyco_trans_1_4"/>
    <property type="match status" value="1"/>
</dbReference>
<dbReference type="AlphaFoldDB" id="A0A6I6GH47"/>
<keyword evidence="2" id="KW-1185">Reference proteome</keyword>
<dbReference type="EMBL" id="CP046566">
    <property type="protein sequence ID" value="QGW29730.1"/>
    <property type="molecule type" value="Genomic_DNA"/>
</dbReference>
<name>A0A6I6GH47_9BACT</name>
<dbReference type="Proteomes" id="UP000426027">
    <property type="component" value="Chromosome"/>
</dbReference>
<dbReference type="KEGG" id="fls:GLV81_17830"/>
<evidence type="ECO:0000313" key="1">
    <source>
        <dbReference type="EMBL" id="QGW29730.1"/>
    </source>
</evidence>
<accession>A0A6I6GH47</accession>
<organism evidence="1 2">
    <name type="scientific">Phnomibacter ginsenosidimutans</name>
    <dbReference type="NCBI Taxonomy" id="2676868"/>
    <lineage>
        <taxon>Bacteria</taxon>
        <taxon>Pseudomonadati</taxon>
        <taxon>Bacteroidota</taxon>
        <taxon>Chitinophagia</taxon>
        <taxon>Chitinophagales</taxon>
        <taxon>Chitinophagaceae</taxon>
        <taxon>Phnomibacter</taxon>
    </lineage>
</organism>
<protein>
    <submittedName>
        <fullName evidence="1">Glycosyltransferase</fullName>
    </submittedName>
</protein>
<dbReference type="RefSeq" id="WP_157480211.1">
    <property type="nucleotide sequence ID" value="NZ_CP046566.1"/>
</dbReference>
<dbReference type="CDD" id="cd03801">
    <property type="entry name" value="GT4_PimA-like"/>
    <property type="match status" value="1"/>
</dbReference>
<proteinExistence type="predicted"/>
<dbReference type="GO" id="GO:0016740">
    <property type="term" value="F:transferase activity"/>
    <property type="evidence" value="ECO:0007669"/>
    <property type="project" value="UniProtKB-KW"/>
</dbReference>
<dbReference type="SUPFAM" id="SSF53756">
    <property type="entry name" value="UDP-Glycosyltransferase/glycogen phosphorylase"/>
    <property type="match status" value="1"/>
</dbReference>
<gene>
    <name evidence="1" type="ORF">GLV81_17830</name>
</gene>